<evidence type="ECO:0000313" key="7">
    <source>
        <dbReference type="Proteomes" id="UP001224775"/>
    </source>
</evidence>
<comment type="catalytic activity">
    <reaction evidence="1">
        <text>(4aS,6R)-4a-hydroxy-L-erythro-5,6,7,8-tetrahydrobiopterin = (6R)-L-erythro-6,7-dihydrobiopterin + H2O</text>
        <dbReference type="Rhea" id="RHEA:11920"/>
        <dbReference type="ChEBI" id="CHEBI:15377"/>
        <dbReference type="ChEBI" id="CHEBI:15642"/>
        <dbReference type="ChEBI" id="CHEBI:43120"/>
        <dbReference type="EC" id="4.2.1.96"/>
    </reaction>
</comment>
<evidence type="ECO:0000256" key="4">
    <source>
        <dbReference type="ARBA" id="ARBA00023239"/>
    </source>
</evidence>
<evidence type="ECO:0000256" key="3">
    <source>
        <dbReference type="ARBA" id="ARBA00013252"/>
    </source>
</evidence>
<organism evidence="6 7">
    <name type="scientific">Skeletonema marinoi</name>
    <dbReference type="NCBI Taxonomy" id="267567"/>
    <lineage>
        <taxon>Eukaryota</taxon>
        <taxon>Sar</taxon>
        <taxon>Stramenopiles</taxon>
        <taxon>Ochrophyta</taxon>
        <taxon>Bacillariophyta</taxon>
        <taxon>Coscinodiscophyceae</taxon>
        <taxon>Thalassiosirophycidae</taxon>
        <taxon>Thalassiosirales</taxon>
        <taxon>Skeletonemataceae</taxon>
        <taxon>Skeletonema</taxon>
        <taxon>Skeletonema marinoi-dohrnii complex</taxon>
    </lineage>
</organism>
<name>A0AAD9DGW2_9STRA</name>
<dbReference type="InterPro" id="IPR001533">
    <property type="entry name" value="Pterin_deHydtase"/>
</dbReference>
<reference evidence="6" key="1">
    <citation type="submission" date="2023-06" db="EMBL/GenBank/DDBJ databases">
        <title>Survivors Of The Sea: Transcriptome response of Skeletonema marinoi to long-term dormancy.</title>
        <authorList>
            <person name="Pinder M.I.M."/>
            <person name="Kourtchenko O."/>
            <person name="Robertson E.K."/>
            <person name="Larsson T."/>
            <person name="Maumus F."/>
            <person name="Osuna-Cruz C.M."/>
            <person name="Vancaester E."/>
            <person name="Stenow R."/>
            <person name="Vandepoele K."/>
            <person name="Ploug H."/>
            <person name="Bruchert V."/>
            <person name="Godhe A."/>
            <person name="Topel M."/>
        </authorList>
    </citation>
    <scope>NUCLEOTIDE SEQUENCE</scope>
    <source>
        <strain evidence="6">R05AC</strain>
    </source>
</reference>
<dbReference type="AlphaFoldDB" id="A0AAD9DGW2"/>
<keyword evidence="7" id="KW-1185">Reference proteome</keyword>
<evidence type="ECO:0000256" key="5">
    <source>
        <dbReference type="ARBA" id="ARBA00030497"/>
    </source>
</evidence>
<dbReference type="Proteomes" id="UP001224775">
    <property type="component" value="Unassembled WGS sequence"/>
</dbReference>
<dbReference type="InterPro" id="IPR036428">
    <property type="entry name" value="PCD_sf"/>
</dbReference>
<gene>
    <name evidence="6" type="ORF">QTG54_002086</name>
</gene>
<evidence type="ECO:0000313" key="6">
    <source>
        <dbReference type="EMBL" id="KAK1746742.1"/>
    </source>
</evidence>
<keyword evidence="4" id="KW-0456">Lyase</keyword>
<dbReference type="SUPFAM" id="SSF55248">
    <property type="entry name" value="PCD-like"/>
    <property type="match status" value="1"/>
</dbReference>
<accession>A0AAD9DGW2</accession>
<evidence type="ECO:0000256" key="1">
    <source>
        <dbReference type="ARBA" id="ARBA00001554"/>
    </source>
</evidence>
<dbReference type="Gene3D" id="3.30.1360.20">
    <property type="entry name" value="Transcriptional coactivator/pterin dehydratase"/>
    <property type="match status" value="1"/>
</dbReference>
<proteinExistence type="inferred from homology"/>
<dbReference type="EMBL" id="JATAAI010000003">
    <property type="protein sequence ID" value="KAK1746742.1"/>
    <property type="molecule type" value="Genomic_DNA"/>
</dbReference>
<dbReference type="PANTHER" id="PTHR12599">
    <property type="entry name" value="PTERIN-4-ALPHA-CARBINOLAMINE DEHYDRATASE"/>
    <property type="match status" value="1"/>
</dbReference>
<dbReference type="GO" id="GO:0006729">
    <property type="term" value="P:tetrahydrobiopterin biosynthetic process"/>
    <property type="evidence" value="ECO:0007669"/>
    <property type="project" value="InterPro"/>
</dbReference>
<dbReference type="PANTHER" id="PTHR12599:SF0">
    <property type="entry name" value="PTERIN-4-ALPHA-CARBINOLAMINE DEHYDRATASE"/>
    <property type="match status" value="1"/>
</dbReference>
<evidence type="ECO:0000256" key="2">
    <source>
        <dbReference type="ARBA" id="ARBA00006472"/>
    </source>
</evidence>
<sequence length="147" mass="16432">MASLFTKSLLFRRVAFSPLSVARNHVARGAAYTSFSATRHQDGMTNLCIVRRNQTTLRRPLLSSPGLLQQRPLSVASQPPIKLTTEQRTALSNTLLSKKSRFPGGWSPTNGRDAITKTFNFIDFNQAWEFMSQIATIAEEMNHHPDG</sequence>
<comment type="caution">
    <text evidence="6">The sequence shown here is derived from an EMBL/GenBank/DDBJ whole genome shotgun (WGS) entry which is preliminary data.</text>
</comment>
<protein>
    <recommendedName>
        <fullName evidence="3">4a-hydroxytetrahydrobiopterin dehydratase</fullName>
        <ecNumber evidence="3">4.2.1.96</ecNumber>
    </recommendedName>
    <alternativeName>
        <fullName evidence="5">4-alpha-hydroxy-tetrahydropterin dehydratase</fullName>
    </alternativeName>
</protein>
<comment type="similarity">
    <text evidence="2">Belongs to the pterin-4-alpha-carbinolamine dehydratase family.</text>
</comment>
<dbReference type="EC" id="4.2.1.96" evidence="3"/>
<dbReference type="Pfam" id="PF01329">
    <property type="entry name" value="Pterin_4a"/>
    <property type="match status" value="1"/>
</dbReference>
<dbReference type="GO" id="GO:0008124">
    <property type="term" value="F:4-alpha-hydroxytetrahydrobiopterin dehydratase activity"/>
    <property type="evidence" value="ECO:0007669"/>
    <property type="project" value="UniProtKB-EC"/>
</dbReference>